<keyword evidence="2" id="KW-0378">Hydrolase</keyword>
<dbReference type="InterPro" id="IPR000073">
    <property type="entry name" value="AB_hydrolase_1"/>
</dbReference>
<dbReference type="PANTHER" id="PTHR43798">
    <property type="entry name" value="MONOACYLGLYCEROL LIPASE"/>
    <property type="match status" value="1"/>
</dbReference>
<reference evidence="2 3" key="1">
    <citation type="submission" date="2019-08" db="EMBL/GenBank/DDBJ databases">
        <authorList>
            <person name="Peeters C."/>
        </authorList>
    </citation>
    <scope>NUCLEOTIDE SEQUENCE [LARGE SCALE GENOMIC DNA]</scope>
    <source>
        <strain evidence="2 3">LMG 31107</strain>
    </source>
</reference>
<dbReference type="NCBIfam" id="TIGR02427">
    <property type="entry name" value="protocat_pcaD"/>
    <property type="match status" value="1"/>
</dbReference>
<organism evidence="2 3">
    <name type="scientific">Pandoraea cepalis</name>
    <dbReference type="NCBI Taxonomy" id="2508294"/>
    <lineage>
        <taxon>Bacteria</taxon>
        <taxon>Pseudomonadati</taxon>
        <taxon>Pseudomonadota</taxon>
        <taxon>Betaproteobacteria</taxon>
        <taxon>Burkholderiales</taxon>
        <taxon>Burkholderiaceae</taxon>
        <taxon>Pandoraea</taxon>
    </lineage>
</organism>
<feature type="domain" description="AB hydrolase-1" evidence="1">
    <location>
        <begin position="35"/>
        <end position="260"/>
    </location>
</feature>
<evidence type="ECO:0000313" key="2">
    <source>
        <dbReference type="EMBL" id="VVD90327.1"/>
    </source>
</evidence>
<dbReference type="SUPFAM" id="SSF53474">
    <property type="entry name" value="alpha/beta-Hydrolases"/>
    <property type="match status" value="1"/>
</dbReference>
<protein>
    <submittedName>
        <fullName evidence="2">3-oxoadipate enol-lactonase 2</fullName>
        <ecNumber evidence="2">3.1.1.24</ecNumber>
    </submittedName>
</protein>
<dbReference type="GO" id="GO:0016020">
    <property type="term" value="C:membrane"/>
    <property type="evidence" value="ECO:0007669"/>
    <property type="project" value="TreeGrafter"/>
</dbReference>
<dbReference type="Pfam" id="PF00561">
    <property type="entry name" value="Abhydrolase_1"/>
    <property type="match status" value="1"/>
</dbReference>
<evidence type="ECO:0000259" key="1">
    <source>
        <dbReference type="Pfam" id="PF00561"/>
    </source>
</evidence>
<gene>
    <name evidence="2" type="primary">catD_2</name>
    <name evidence="2" type="ORF">PCE31107_01593</name>
</gene>
<dbReference type="InterPro" id="IPR050266">
    <property type="entry name" value="AB_hydrolase_sf"/>
</dbReference>
<accession>A0A5E4TRD1</accession>
<sequence>MSAILDTARDTPGDTHIETRNGRFRVAISGPASAPVLVLSNSLGTTLEMWDAQVPGLARDFRVVRYDTRGHGGSVVTQGPYTFDQLGDDVVALLDALDVPHASFCGVSMGGHTGLWLGLHAAARFDAIAVCNSAARIGTTDGWTTRATHVRAHGKAAMAELAASSPSRWFTEGFIAREPECVTRAQAGIAALAPEGYASCCDALASSDLRDEISSIKVPTLLIAGEFDPVTTVSDAEAMQRAIAGSTVVSVPASHLSNIEVPAQFEAALCKFLAKALD</sequence>
<dbReference type="AlphaFoldDB" id="A0A5E4TRD1"/>
<dbReference type="Proteomes" id="UP000396788">
    <property type="component" value="Unassembled WGS sequence"/>
</dbReference>
<dbReference type="InterPro" id="IPR026968">
    <property type="entry name" value="PcaD/CatD"/>
</dbReference>
<dbReference type="EC" id="3.1.1.24" evidence="2"/>
<dbReference type="EMBL" id="CABPRY010000002">
    <property type="protein sequence ID" value="VVD90327.1"/>
    <property type="molecule type" value="Genomic_DNA"/>
</dbReference>
<dbReference type="GO" id="GO:0042952">
    <property type="term" value="P:beta-ketoadipate pathway"/>
    <property type="evidence" value="ECO:0007669"/>
    <property type="project" value="InterPro"/>
</dbReference>
<dbReference type="Gene3D" id="3.40.50.1820">
    <property type="entry name" value="alpha/beta hydrolase"/>
    <property type="match status" value="1"/>
</dbReference>
<dbReference type="RefSeq" id="WP_150607552.1">
    <property type="nucleotide sequence ID" value="NZ_CABPRY010000002.1"/>
</dbReference>
<proteinExistence type="predicted"/>
<evidence type="ECO:0000313" key="3">
    <source>
        <dbReference type="Proteomes" id="UP000396788"/>
    </source>
</evidence>
<name>A0A5E4TRD1_9BURK</name>
<dbReference type="PANTHER" id="PTHR43798:SF33">
    <property type="entry name" value="HYDROLASE, PUTATIVE (AFU_ORTHOLOGUE AFUA_2G14860)-RELATED"/>
    <property type="match status" value="1"/>
</dbReference>
<dbReference type="GO" id="GO:0047570">
    <property type="term" value="F:3-oxoadipate enol-lactonase activity"/>
    <property type="evidence" value="ECO:0007669"/>
    <property type="project" value="UniProtKB-EC"/>
</dbReference>
<dbReference type="InterPro" id="IPR029058">
    <property type="entry name" value="AB_hydrolase_fold"/>
</dbReference>